<dbReference type="PROSITE" id="PS00671">
    <property type="entry name" value="D_2_HYDROXYACID_DH_3"/>
    <property type="match status" value="1"/>
</dbReference>
<evidence type="ECO:0000259" key="4">
    <source>
        <dbReference type="Pfam" id="PF02826"/>
    </source>
</evidence>
<dbReference type="InterPro" id="IPR029753">
    <property type="entry name" value="D-isomer_DH_CS"/>
</dbReference>
<organism evidence="5">
    <name type="scientific">marine metagenome</name>
    <dbReference type="NCBI Taxonomy" id="408172"/>
    <lineage>
        <taxon>unclassified sequences</taxon>
        <taxon>metagenomes</taxon>
        <taxon>ecological metagenomes</taxon>
    </lineage>
</organism>
<dbReference type="SUPFAM" id="SSF51735">
    <property type="entry name" value="NAD(P)-binding Rossmann-fold domains"/>
    <property type="match status" value="1"/>
</dbReference>
<dbReference type="PANTHER" id="PTHR42789:SF1">
    <property type="entry name" value="D-ISOMER SPECIFIC 2-HYDROXYACID DEHYDROGENASE FAMILY PROTEIN (AFU_ORTHOLOGUE AFUA_6G10090)"/>
    <property type="match status" value="1"/>
</dbReference>
<dbReference type="EMBL" id="UINC01155556">
    <property type="protein sequence ID" value="SVD51476.1"/>
    <property type="molecule type" value="Genomic_DNA"/>
</dbReference>
<keyword evidence="3" id="KW-0520">NAD</keyword>
<feature type="non-terminal residue" evidence="5">
    <location>
        <position position="1"/>
    </location>
</feature>
<proteinExistence type="inferred from homology"/>
<dbReference type="PANTHER" id="PTHR42789">
    <property type="entry name" value="D-ISOMER SPECIFIC 2-HYDROXYACID DEHYDROGENASE FAMILY PROTEIN (AFU_ORTHOLOGUE AFUA_6G10090)"/>
    <property type="match status" value="1"/>
</dbReference>
<dbReference type="Gene3D" id="3.40.50.720">
    <property type="entry name" value="NAD(P)-binding Rossmann-like Domain"/>
    <property type="match status" value="2"/>
</dbReference>
<feature type="domain" description="D-isomer specific 2-hydroxyacid dehydrogenase NAD-binding" evidence="4">
    <location>
        <begin position="7"/>
        <end position="181"/>
    </location>
</feature>
<dbReference type="AlphaFoldDB" id="A0A382VY01"/>
<evidence type="ECO:0000313" key="5">
    <source>
        <dbReference type="EMBL" id="SVD51476.1"/>
    </source>
</evidence>
<dbReference type="GO" id="GO:0016491">
    <property type="term" value="F:oxidoreductase activity"/>
    <property type="evidence" value="ECO:0007669"/>
    <property type="project" value="UniProtKB-KW"/>
</dbReference>
<gene>
    <name evidence="5" type="ORF">METZ01_LOCUS404330</name>
</gene>
<dbReference type="GO" id="GO:0051287">
    <property type="term" value="F:NAD binding"/>
    <property type="evidence" value="ECO:0007669"/>
    <property type="project" value="InterPro"/>
</dbReference>
<dbReference type="InterPro" id="IPR006140">
    <property type="entry name" value="D-isomer_DH_NAD-bd"/>
</dbReference>
<dbReference type="InterPro" id="IPR050857">
    <property type="entry name" value="D-2-hydroxyacid_DH"/>
</dbReference>
<evidence type="ECO:0000256" key="2">
    <source>
        <dbReference type="ARBA" id="ARBA00023002"/>
    </source>
</evidence>
<sequence>PVASAALAFLLALAHRLPLKDRLTRDGRWSEKAEHMGIGLRGRTLGLVGFGSIGGEISRLLSPHEMRIVAADPFARAETARDLGVELVSLDDLLASADFVIVCCSLAPETRHLIGNDQLRRMKDSAYLINVARGPIVDQPALTAALREGVIAGAALDVFEQEPVAPDEPLLSFDNVIVAPHALSWTDESFRMMGESAFRGILEVSRGRVPDYVVNPDVLATERFQRRLAACADNRRQGE</sequence>
<protein>
    <recommendedName>
        <fullName evidence="4">D-isomer specific 2-hydroxyacid dehydrogenase NAD-binding domain-containing protein</fullName>
    </recommendedName>
</protein>
<dbReference type="Pfam" id="PF02826">
    <property type="entry name" value="2-Hacid_dh_C"/>
    <property type="match status" value="1"/>
</dbReference>
<name>A0A382VY01_9ZZZZ</name>
<comment type="similarity">
    <text evidence="1">Belongs to the D-isomer specific 2-hydroxyacid dehydrogenase family.</text>
</comment>
<accession>A0A382VY01</accession>
<reference evidence="5" key="1">
    <citation type="submission" date="2018-05" db="EMBL/GenBank/DDBJ databases">
        <authorList>
            <person name="Lanie J.A."/>
            <person name="Ng W.-L."/>
            <person name="Kazmierczak K.M."/>
            <person name="Andrzejewski T.M."/>
            <person name="Davidsen T.M."/>
            <person name="Wayne K.J."/>
            <person name="Tettelin H."/>
            <person name="Glass J.I."/>
            <person name="Rusch D."/>
            <person name="Podicherti R."/>
            <person name="Tsui H.-C.T."/>
            <person name="Winkler M.E."/>
        </authorList>
    </citation>
    <scope>NUCLEOTIDE SEQUENCE</scope>
</reference>
<evidence type="ECO:0000256" key="1">
    <source>
        <dbReference type="ARBA" id="ARBA00005854"/>
    </source>
</evidence>
<dbReference type="InterPro" id="IPR036291">
    <property type="entry name" value="NAD(P)-bd_dom_sf"/>
</dbReference>
<dbReference type="FunFam" id="3.40.50.720:FF:000203">
    <property type="entry name" value="D-3-phosphoglycerate dehydrogenase (SerA)"/>
    <property type="match status" value="1"/>
</dbReference>
<evidence type="ECO:0000256" key="3">
    <source>
        <dbReference type="ARBA" id="ARBA00023027"/>
    </source>
</evidence>
<keyword evidence="2" id="KW-0560">Oxidoreductase</keyword>